<feature type="compositionally biased region" description="Basic and acidic residues" evidence="1">
    <location>
        <begin position="159"/>
        <end position="207"/>
    </location>
</feature>
<feature type="region of interest" description="Disordered" evidence="1">
    <location>
        <begin position="84"/>
        <end position="222"/>
    </location>
</feature>
<keyword evidence="3" id="KW-1185">Reference proteome</keyword>
<proteinExistence type="predicted"/>
<protein>
    <submittedName>
        <fullName evidence="2">Uncharacterized protein</fullName>
    </submittedName>
</protein>
<evidence type="ECO:0000256" key="1">
    <source>
        <dbReference type="SAM" id="MobiDB-lite"/>
    </source>
</evidence>
<evidence type="ECO:0000313" key="3">
    <source>
        <dbReference type="Proteomes" id="UP000467006"/>
    </source>
</evidence>
<dbReference type="OrthoDB" id="4641925at2"/>
<dbReference type="Proteomes" id="UP000467006">
    <property type="component" value="Chromosome"/>
</dbReference>
<organism evidence="2 3">
    <name type="scientific">Mycolicibacterium duvalii</name>
    <dbReference type="NCBI Taxonomy" id="39688"/>
    <lineage>
        <taxon>Bacteria</taxon>
        <taxon>Bacillati</taxon>
        <taxon>Actinomycetota</taxon>
        <taxon>Actinomycetes</taxon>
        <taxon>Mycobacteriales</taxon>
        <taxon>Mycobacteriaceae</taxon>
        <taxon>Mycolicibacterium</taxon>
    </lineage>
</organism>
<accession>A0A7I7K5G6</accession>
<dbReference type="AlphaFoldDB" id="A0A7I7K5G6"/>
<evidence type="ECO:0000313" key="2">
    <source>
        <dbReference type="EMBL" id="BBX18731.1"/>
    </source>
</evidence>
<dbReference type="RefSeq" id="WP_098005816.1">
    <property type="nucleotide sequence ID" value="NZ_AP022563.1"/>
</dbReference>
<reference evidence="2 3" key="1">
    <citation type="journal article" date="2019" name="Emerg. Microbes Infect.">
        <title>Comprehensive subspecies identification of 175 nontuberculous mycobacteria species based on 7547 genomic profiles.</title>
        <authorList>
            <person name="Matsumoto Y."/>
            <person name="Kinjo T."/>
            <person name="Motooka D."/>
            <person name="Nabeya D."/>
            <person name="Jung N."/>
            <person name="Uechi K."/>
            <person name="Horii T."/>
            <person name="Iida T."/>
            <person name="Fujita J."/>
            <person name="Nakamura S."/>
        </authorList>
    </citation>
    <scope>NUCLEOTIDE SEQUENCE [LARGE SCALE GENOMIC DNA]</scope>
    <source>
        <strain evidence="2 3">JCM 6396</strain>
    </source>
</reference>
<dbReference type="KEGG" id="mdu:MDUV_35910"/>
<dbReference type="EMBL" id="AP022563">
    <property type="protein sequence ID" value="BBX18731.1"/>
    <property type="molecule type" value="Genomic_DNA"/>
</dbReference>
<sequence length="222" mass="24548">MRITDLPFAVLRLQYRLARTPLHLLERGLLSRMDAEAPQRLFLERALGAVDVAAGSMLRDADVEAQGLRRIEKAAVLGEAARLEDVADQRKQEASDELKPRRERAAHAPTEARQKAQERISEARSTAEQAKQQVARDAAAVAQQAKNQVDSAAQQKVAAVEKTRRHAEERSEAVEEAKVSAAREELDDASDKHRAAIDAHQHAERLGELSAVEQHKRQAGTP</sequence>
<gene>
    <name evidence="2" type="ORF">MDUV_35910</name>
</gene>
<name>A0A7I7K5G6_9MYCO</name>
<feature type="compositionally biased region" description="Basic and acidic residues" evidence="1">
    <location>
        <begin position="84"/>
        <end position="122"/>
    </location>
</feature>
<feature type="compositionally biased region" description="Low complexity" evidence="1">
    <location>
        <begin position="129"/>
        <end position="150"/>
    </location>
</feature>